<dbReference type="RefSeq" id="WP_132249136.1">
    <property type="nucleotide sequence ID" value="NZ_SMAL01000001.1"/>
</dbReference>
<keyword evidence="1" id="KW-1133">Transmembrane helix</keyword>
<protein>
    <submittedName>
        <fullName evidence="2">Uncharacterized protein</fullName>
    </submittedName>
</protein>
<evidence type="ECO:0000313" key="2">
    <source>
        <dbReference type="EMBL" id="TCT16789.1"/>
    </source>
</evidence>
<dbReference type="AlphaFoldDB" id="A0A4V2V0K9"/>
<dbReference type="OrthoDB" id="9856187at2"/>
<comment type="caution">
    <text evidence="2">The sequence shown here is derived from an EMBL/GenBank/DDBJ whole genome shotgun (WGS) entry which is preliminary data.</text>
</comment>
<keyword evidence="1" id="KW-0812">Transmembrane</keyword>
<feature type="transmembrane region" description="Helical" evidence="1">
    <location>
        <begin position="106"/>
        <end position="127"/>
    </location>
</feature>
<keyword evidence="1" id="KW-0472">Membrane</keyword>
<accession>A0A4V2V0K9</accession>
<feature type="transmembrane region" description="Helical" evidence="1">
    <location>
        <begin position="154"/>
        <end position="171"/>
    </location>
</feature>
<keyword evidence="3" id="KW-1185">Reference proteome</keyword>
<feature type="transmembrane region" description="Helical" evidence="1">
    <location>
        <begin position="83"/>
        <end position="99"/>
    </location>
</feature>
<feature type="transmembrane region" description="Helical" evidence="1">
    <location>
        <begin position="31"/>
        <end position="47"/>
    </location>
</feature>
<organism evidence="2 3">
    <name type="scientific">Natranaerovirga pectinivora</name>
    <dbReference type="NCBI Taxonomy" id="682400"/>
    <lineage>
        <taxon>Bacteria</taxon>
        <taxon>Bacillati</taxon>
        <taxon>Bacillota</taxon>
        <taxon>Clostridia</taxon>
        <taxon>Lachnospirales</taxon>
        <taxon>Natranaerovirgaceae</taxon>
        <taxon>Natranaerovirga</taxon>
    </lineage>
</organism>
<sequence>MNNSRYTYGFLLIIIGFYVLMNNFINISIGRGIPFIIASIILFVLYFNKKEKWLLSMSIIFLFLGLLRFVPTLPIIGVYLEDSIFYLFTGVVLMSLYFKRKGSFSLVLGSFLLWIGIGRVISVIPILVEINSGIFLISLGMAFLTIYLVRFKKWLLIPAGVLITLGVWHIIDYYYEFKLGNISISAIIIAFLLISIGINLLIGKDKKTNSDHKINNNMRNHNKIDDEIIIDLSDDDVQDK</sequence>
<feature type="transmembrane region" description="Helical" evidence="1">
    <location>
        <begin position="7"/>
        <end position="25"/>
    </location>
</feature>
<dbReference type="Proteomes" id="UP000294902">
    <property type="component" value="Unassembled WGS sequence"/>
</dbReference>
<name>A0A4V2V0K9_9FIRM</name>
<gene>
    <name evidence="2" type="ORF">EDC18_10185</name>
</gene>
<evidence type="ECO:0000256" key="1">
    <source>
        <dbReference type="SAM" id="Phobius"/>
    </source>
</evidence>
<proteinExistence type="predicted"/>
<reference evidence="2 3" key="1">
    <citation type="submission" date="2019-03" db="EMBL/GenBank/DDBJ databases">
        <title>Genomic Encyclopedia of Type Strains, Phase IV (KMG-IV): sequencing the most valuable type-strain genomes for metagenomic binning, comparative biology and taxonomic classification.</title>
        <authorList>
            <person name="Goeker M."/>
        </authorList>
    </citation>
    <scope>NUCLEOTIDE SEQUENCE [LARGE SCALE GENOMIC DNA]</scope>
    <source>
        <strain evidence="2 3">DSM 24629</strain>
    </source>
</reference>
<feature type="transmembrane region" description="Helical" evidence="1">
    <location>
        <begin position="54"/>
        <end position="77"/>
    </location>
</feature>
<feature type="transmembrane region" description="Helical" evidence="1">
    <location>
        <begin position="133"/>
        <end position="149"/>
    </location>
</feature>
<feature type="transmembrane region" description="Helical" evidence="1">
    <location>
        <begin position="183"/>
        <end position="202"/>
    </location>
</feature>
<dbReference type="EMBL" id="SMAL01000001">
    <property type="protein sequence ID" value="TCT16789.1"/>
    <property type="molecule type" value="Genomic_DNA"/>
</dbReference>
<evidence type="ECO:0000313" key="3">
    <source>
        <dbReference type="Proteomes" id="UP000294902"/>
    </source>
</evidence>